<organism evidence="1 2">
    <name type="scientific">Castellaniella ginsengisoli</name>
    <dbReference type="NCBI Taxonomy" id="546114"/>
    <lineage>
        <taxon>Bacteria</taxon>
        <taxon>Pseudomonadati</taxon>
        <taxon>Pseudomonadota</taxon>
        <taxon>Betaproteobacteria</taxon>
        <taxon>Burkholderiales</taxon>
        <taxon>Alcaligenaceae</taxon>
        <taxon>Castellaniella</taxon>
    </lineage>
</organism>
<comment type="caution">
    <text evidence="1">The sequence shown here is derived from an EMBL/GenBank/DDBJ whole genome shotgun (WGS) entry which is preliminary data.</text>
</comment>
<gene>
    <name evidence="1" type="ORF">GCM10009108_26930</name>
</gene>
<dbReference type="EMBL" id="BAAAEX010000019">
    <property type="protein sequence ID" value="GAA0783278.1"/>
    <property type="molecule type" value="Genomic_DNA"/>
</dbReference>
<reference evidence="1 2" key="1">
    <citation type="journal article" date="2019" name="Int. J. Syst. Evol. Microbiol.">
        <title>The Global Catalogue of Microorganisms (GCM) 10K type strain sequencing project: providing services to taxonomists for standard genome sequencing and annotation.</title>
        <authorList>
            <consortium name="The Broad Institute Genomics Platform"/>
            <consortium name="The Broad Institute Genome Sequencing Center for Infectious Disease"/>
            <person name="Wu L."/>
            <person name="Ma J."/>
        </authorList>
    </citation>
    <scope>NUCLEOTIDE SEQUENCE [LARGE SCALE GENOMIC DNA]</scope>
    <source>
        <strain evidence="1 2">JCM 15515</strain>
    </source>
</reference>
<evidence type="ECO:0000313" key="1">
    <source>
        <dbReference type="EMBL" id="GAA0783278.1"/>
    </source>
</evidence>
<proteinExistence type="predicted"/>
<sequence length="67" mass="7353">MSVTPANLDRPPTADEAMGMAWWNILTPSERATWLTKAEPACSVADAWAAFKRHQTTLTNPSPQDTP</sequence>
<name>A0ABN1L277_9BURK</name>
<keyword evidence="2" id="KW-1185">Reference proteome</keyword>
<evidence type="ECO:0000313" key="2">
    <source>
        <dbReference type="Proteomes" id="UP001500573"/>
    </source>
</evidence>
<dbReference type="Proteomes" id="UP001500573">
    <property type="component" value="Unassembled WGS sequence"/>
</dbReference>
<accession>A0ABN1L277</accession>
<protein>
    <submittedName>
        <fullName evidence="1">Uncharacterized protein</fullName>
    </submittedName>
</protein>